<feature type="compositionally biased region" description="Basic residues" evidence="8">
    <location>
        <begin position="522"/>
        <end position="534"/>
    </location>
</feature>
<feature type="region of interest" description="Disordered" evidence="8">
    <location>
        <begin position="1"/>
        <end position="25"/>
    </location>
</feature>
<dbReference type="GO" id="GO:0061775">
    <property type="term" value="F:cohesin loader activity"/>
    <property type="evidence" value="ECO:0007669"/>
    <property type="project" value="InterPro"/>
</dbReference>
<feature type="domain" description="Sister chromatid cohesion C-terminal" evidence="9">
    <location>
        <begin position="1628"/>
        <end position="1810"/>
    </location>
</feature>
<dbReference type="GO" id="GO:0071169">
    <property type="term" value="P:establishment of protein localization to chromatin"/>
    <property type="evidence" value="ECO:0007669"/>
    <property type="project" value="TreeGrafter"/>
</dbReference>
<dbReference type="PANTHER" id="PTHR21704">
    <property type="entry name" value="NIPPED-B-LIKE PROTEIN DELANGIN SCC2-RELATED"/>
    <property type="match status" value="1"/>
</dbReference>
<evidence type="ECO:0000259" key="9">
    <source>
        <dbReference type="Pfam" id="PF12830"/>
    </source>
</evidence>
<dbReference type="Proteomes" id="UP000054166">
    <property type="component" value="Unassembled WGS sequence"/>
</dbReference>
<dbReference type="GO" id="GO:0010468">
    <property type="term" value="P:regulation of gene expression"/>
    <property type="evidence" value="ECO:0007669"/>
    <property type="project" value="InterPro"/>
</dbReference>
<dbReference type="Gene3D" id="1.25.10.10">
    <property type="entry name" value="Leucine-rich Repeat Variant"/>
    <property type="match status" value="1"/>
</dbReference>
<feature type="region of interest" description="Disordered" evidence="8">
    <location>
        <begin position="219"/>
        <end position="394"/>
    </location>
</feature>
<keyword evidence="3 6" id="KW-0677">Repeat</keyword>
<gene>
    <name evidence="10" type="ORF">PILCRDRAFT_824425</name>
</gene>
<keyword evidence="11" id="KW-1185">Reference proteome</keyword>
<evidence type="ECO:0000256" key="4">
    <source>
        <dbReference type="ARBA" id="ARBA00023242"/>
    </source>
</evidence>
<comment type="similarity">
    <text evidence="2 6">Belongs to the SCC2/Nipped-B family.</text>
</comment>
<evidence type="ECO:0000256" key="1">
    <source>
        <dbReference type="ARBA" id="ARBA00004123"/>
    </source>
</evidence>
<feature type="compositionally biased region" description="Low complexity" evidence="8">
    <location>
        <begin position="292"/>
        <end position="319"/>
    </location>
</feature>
<dbReference type="GO" id="GO:0090694">
    <property type="term" value="C:Scc2-Scc4 cohesin loading complex"/>
    <property type="evidence" value="ECO:0007669"/>
    <property type="project" value="TreeGrafter"/>
</dbReference>
<keyword evidence="7" id="KW-0175">Coiled coil</keyword>
<evidence type="ECO:0000256" key="7">
    <source>
        <dbReference type="SAM" id="Coils"/>
    </source>
</evidence>
<accession>A0A0C3BMI2</accession>
<dbReference type="FunCoup" id="A0A0C3BMI2">
    <property type="interactions" value="175"/>
</dbReference>
<dbReference type="InterPro" id="IPR026003">
    <property type="entry name" value="Cohesin_HEAT"/>
</dbReference>
<reference evidence="10 11" key="1">
    <citation type="submission" date="2014-04" db="EMBL/GenBank/DDBJ databases">
        <authorList>
            <consortium name="DOE Joint Genome Institute"/>
            <person name="Kuo A."/>
            <person name="Tarkka M."/>
            <person name="Buscot F."/>
            <person name="Kohler A."/>
            <person name="Nagy L.G."/>
            <person name="Floudas D."/>
            <person name="Copeland A."/>
            <person name="Barry K.W."/>
            <person name="Cichocki N."/>
            <person name="Veneault-Fourrey C."/>
            <person name="LaButti K."/>
            <person name="Lindquist E.A."/>
            <person name="Lipzen A."/>
            <person name="Lundell T."/>
            <person name="Morin E."/>
            <person name="Murat C."/>
            <person name="Sun H."/>
            <person name="Tunlid A."/>
            <person name="Henrissat B."/>
            <person name="Grigoriev I.V."/>
            <person name="Hibbett D.S."/>
            <person name="Martin F."/>
            <person name="Nordberg H.P."/>
            <person name="Cantor M.N."/>
            <person name="Hua S.X."/>
        </authorList>
    </citation>
    <scope>NUCLEOTIDE SEQUENCE [LARGE SCALE GENOMIC DNA]</scope>
    <source>
        <strain evidence="10 11">F 1598</strain>
    </source>
</reference>
<evidence type="ECO:0000256" key="5">
    <source>
        <dbReference type="ARBA" id="ARBA00023306"/>
    </source>
</evidence>
<evidence type="ECO:0000313" key="10">
    <source>
        <dbReference type="EMBL" id="KIM78522.1"/>
    </source>
</evidence>
<dbReference type="STRING" id="765440.A0A0C3BMI2"/>
<dbReference type="CDD" id="cd23958">
    <property type="entry name" value="SCC2"/>
    <property type="match status" value="1"/>
</dbReference>
<name>A0A0C3BMI2_PILCF</name>
<dbReference type="HOGENOM" id="CLU_000655_0_0_1"/>
<keyword evidence="5 6" id="KW-0131">Cell cycle</keyword>
<dbReference type="InterPro" id="IPR024986">
    <property type="entry name" value="Nipped-B_C"/>
</dbReference>
<proteinExistence type="inferred from homology"/>
<keyword evidence="4 6" id="KW-0539">Nucleus</keyword>
<dbReference type="GO" id="GO:0003682">
    <property type="term" value="F:chromatin binding"/>
    <property type="evidence" value="ECO:0007669"/>
    <property type="project" value="TreeGrafter"/>
</dbReference>
<dbReference type="InterPro" id="IPR033031">
    <property type="entry name" value="Scc2/Nipped-B"/>
</dbReference>
<dbReference type="Pfam" id="PF12830">
    <property type="entry name" value="Nipped-B_C"/>
    <property type="match status" value="1"/>
</dbReference>
<sequence>MDRNNWYPQQDYDPRHAQGSPQAPTERVAADSVQDAHTLLAVYPMASATPSNYVANHLGGLSIAAAIPSYIQPQYFTMNGSSYPQGNPPPYSEYASEVSYLGSQQAPANDSGYWENTRNDAVRYLGEQANQSHSNYTPPAHWTTPTAGPSTYQTNAFAQSVFQRTAPSTSYPTPPPPGITNSSSSLAFALGNPVTKSTRTVHKPEESTQYFHNFLEQKTRQMDPSRAATPPPRTTQQAPLESPDPLALVPSSSTLFSASAVTPRKRKPEVHNESPALKRVQSTSNFITPHKSLSPLTPQTSTTATTTTTTSKSSKKLQPYIEVPPLPKSWFTPSRSSSQKSITSLSKKMQGKMKVDDTPDDLGGYGSVEDDDSPRRYWNSTVKSSARRTGDRDDRAPLEKLTALLEDIFEAEDALPPDVDIHALPAEWFSPMTVDGSSPLLHPNIIRKLAKYIGQVTRPTKRIRLSTRETIAGSGGTPRGKGRMAEVDTAVLSRVLKILDRSVRAGEDLDPFHYVATDRNVSPRKPKKQTKRPKAKDGDGEDEAEAEKGNMTVDEPPLPPPPPQEATEADLENLTKILEIAKDSVLAADCCIALLGSDRLTKQLYSEELITTCLSTIKNQLTKIVYPFVEASQDLGGQLSPLLQYLHKTSAPDVREHRRQLSEIFQALTAVMPRINNLVCAETVVMSDAIIIQTVYIAIGPFFVVESGTDGDAKGKKHSIVLSTLGSSAMRGLRLDALSLIRNIFANHEDQRSWIIEEILSSLIKLSDTNKKAGQFRLRDGRSIRTVSALLLQLVQTSAHDVRLGASKIAKARQQVFALRRQDSNNDAGAEAFLDENDAEEIRLYASGLESAKKAAKTIVLFLTQRSGKGKATKNSNEAEYRTIFDNLISDLLVVLFWPEWPAASLLLSIICKFMVSSLDDIKTSNQAENNAAKTIALDHLGVIAARIQSNILKFKQSGNRPVDSASLKSLDDIFATINSKELDKLLAVHQDIASHLCKRSSEDQAYDSARELTAATWGQELAAALKQVNIFIQDPEKEELGSKAHLQKVISFGVKIKNALRDIWTDHATDVFDIGSQEDVVRIDRYSEEIGSIQGLKNSFTPILNVILLALDAPPVFMRTKALRALGQIVTSDPTILAAPNVRRAIESHLLDSSPAVRDAAVELIGKYMIDSPEVAGDYYQKIADRIADTGLGVRKRVIKLLKAFYSVTDDNSRRIDISVKLVLRMMDEDDTVKDLAVKTVEELWFPNTTLPASAMKGKSSIAHNPHDKGPLLSKVAVIMGVSSNFKDRQSPLEDLLHKIMADKDGDASNLRASYAEICETLIDGLVDASDLPGFTVINCVRTIHLFTSAYPEFLSGPNASTLLPYLKNATTADEQITSDYLLKIFRACIPHMPKTAAKFGQELQLALQPMILKPSSAGGVAALQETVACMCTVVQNLTHDFVRLVALAKSCNARLQQALARPVTQKMTPVEARTLSILIFIVSLLSEHCNFDRLRLENDAVVADLNSITKGSIIEHIYESLLKLYEKHTESGLRGRILQCLGFLFRAQPSLMTLDRSATIMDAIFASPDEDSRGRLLRIMQEFLVSEAMKHSTKEKENAKGKAKNVEVNMEELVGNTDGFADSGVSSAIVQRYLGPILDAALSQNAQIQAVAIDVLTFTIKQGLAHPLQSFPVIVALETSASAGLSARANSLHAVLHSKHTSLLNTRYIVSAKASFDYQKKLCTGPVQGFHMQPIPTALLQRWYSLVREKRPSRQDFLKALVKVFDVNSGFKSSQDDLDFTRYMAENFSAFDYKTQEEVFTVIKYFTSVLSTTGMQLVEVLSPSNLLTQLHGAKEVTATDTADGVNVTLNGSSAAPNSQPLDNVDVMRSSVIISMTMLLKTHLKSLYGLSEEKCSKFVAGKKSAVGDKPAVRRNEKPISWGRLPFATAPLLTSEDVSLQKSRFLEIWNEDGLTAEPEDEFA</sequence>
<reference evidence="11" key="2">
    <citation type="submission" date="2015-01" db="EMBL/GenBank/DDBJ databases">
        <title>Evolutionary Origins and Diversification of the Mycorrhizal Mutualists.</title>
        <authorList>
            <consortium name="DOE Joint Genome Institute"/>
            <consortium name="Mycorrhizal Genomics Consortium"/>
            <person name="Kohler A."/>
            <person name="Kuo A."/>
            <person name="Nagy L.G."/>
            <person name="Floudas D."/>
            <person name="Copeland A."/>
            <person name="Barry K.W."/>
            <person name="Cichocki N."/>
            <person name="Veneault-Fourrey C."/>
            <person name="LaButti K."/>
            <person name="Lindquist E.A."/>
            <person name="Lipzen A."/>
            <person name="Lundell T."/>
            <person name="Morin E."/>
            <person name="Murat C."/>
            <person name="Riley R."/>
            <person name="Ohm R."/>
            <person name="Sun H."/>
            <person name="Tunlid A."/>
            <person name="Henrissat B."/>
            <person name="Grigoriev I.V."/>
            <person name="Hibbett D.S."/>
            <person name="Martin F."/>
        </authorList>
    </citation>
    <scope>NUCLEOTIDE SEQUENCE [LARGE SCALE GENOMIC DNA]</scope>
    <source>
        <strain evidence="11">F 1598</strain>
    </source>
</reference>
<feature type="compositionally biased region" description="Low complexity" evidence="8">
    <location>
        <begin position="334"/>
        <end position="348"/>
    </location>
</feature>
<dbReference type="OrthoDB" id="418242at2759"/>
<dbReference type="Pfam" id="PF12765">
    <property type="entry name" value="Cohesin_HEAT"/>
    <property type="match status" value="1"/>
</dbReference>
<dbReference type="PANTHER" id="PTHR21704:SF18">
    <property type="entry name" value="NIPPED-B-LIKE PROTEIN"/>
    <property type="match status" value="1"/>
</dbReference>
<feature type="region of interest" description="Disordered" evidence="8">
    <location>
        <begin position="517"/>
        <end position="567"/>
    </location>
</feature>
<dbReference type="GO" id="GO:0034087">
    <property type="term" value="P:establishment of mitotic sister chromatid cohesion"/>
    <property type="evidence" value="ECO:0007669"/>
    <property type="project" value="TreeGrafter"/>
</dbReference>
<dbReference type="InterPro" id="IPR016024">
    <property type="entry name" value="ARM-type_fold"/>
</dbReference>
<evidence type="ECO:0000256" key="2">
    <source>
        <dbReference type="ARBA" id="ARBA00009252"/>
    </source>
</evidence>
<protein>
    <recommendedName>
        <fullName evidence="6">Sister chromatid cohesion protein</fullName>
    </recommendedName>
</protein>
<evidence type="ECO:0000313" key="11">
    <source>
        <dbReference type="Proteomes" id="UP000054166"/>
    </source>
</evidence>
<feature type="coiled-coil region" evidence="7">
    <location>
        <begin position="1591"/>
        <end position="1618"/>
    </location>
</feature>
<dbReference type="EMBL" id="KN833016">
    <property type="protein sequence ID" value="KIM78522.1"/>
    <property type="molecule type" value="Genomic_DNA"/>
</dbReference>
<feature type="compositionally biased region" description="Polar residues" evidence="8">
    <location>
        <begin position="250"/>
        <end position="260"/>
    </location>
</feature>
<evidence type="ECO:0000256" key="3">
    <source>
        <dbReference type="ARBA" id="ARBA00022737"/>
    </source>
</evidence>
<dbReference type="SUPFAM" id="SSF48371">
    <property type="entry name" value="ARM repeat"/>
    <property type="match status" value="1"/>
</dbReference>
<comment type="subcellular location">
    <subcellularLocation>
        <location evidence="1 6">Nucleus</location>
    </subcellularLocation>
</comment>
<dbReference type="GO" id="GO:0140588">
    <property type="term" value="P:chromatin looping"/>
    <property type="evidence" value="ECO:0007669"/>
    <property type="project" value="InterPro"/>
</dbReference>
<dbReference type="GO" id="GO:1990414">
    <property type="term" value="P:replication-born double-strand break repair via sister chromatid exchange"/>
    <property type="evidence" value="ECO:0007669"/>
    <property type="project" value="TreeGrafter"/>
</dbReference>
<evidence type="ECO:0000256" key="8">
    <source>
        <dbReference type="SAM" id="MobiDB-lite"/>
    </source>
</evidence>
<dbReference type="InterPro" id="IPR011989">
    <property type="entry name" value="ARM-like"/>
</dbReference>
<dbReference type="InParanoid" id="A0A0C3BMI2"/>
<evidence type="ECO:0000256" key="6">
    <source>
        <dbReference type="RuleBase" id="RU364107"/>
    </source>
</evidence>
<organism evidence="10 11">
    <name type="scientific">Piloderma croceum (strain F 1598)</name>
    <dbReference type="NCBI Taxonomy" id="765440"/>
    <lineage>
        <taxon>Eukaryota</taxon>
        <taxon>Fungi</taxon>
        <taxon>Dikarya</taxon>
        <taxon>Basidiomycota</taxon>
        <taxon>Agaricomycotina</taxon>
        <taxon>Agaricomycetes</taxon>
        <taxon>Agaricomycetidae</taxon>
        <taxon>Atheliales</taxon>
        <taxon>Atheliaceae</taxon>
        <taxon>Piloderma</taxon>
    </lineage>
</organism>